<comment type="caution">
    <text evidence="1">The sequence shown here is derived from an EMBL/GenBank/DDBJ whole genome shotgun (WGS) entry which is preliminary data.</text>
</comment>
<name>A0ABW5YWP7_9SPHI</name>
<dbReference type="EMBL" id="JBHUPE010000004">
    <property type="protein sequence ID" value="MFD2904676.1"/>
    <property type="molecule type" value="Genomic_DNA"/>
</dbReference>
<keyword evidence="2" id="KW-1185">Reference proteome</keyword>
<organism evidence="1 2">
    <name type="scientific">Sphingobacterium anhuiense</name>
    <dbReference type="NCBI Taxonomy" id="493780"/>
    <lineage>
        <taxon>Bacteria</taxon>
        <taxon>Pseudomonadati</taxon>
        <taxon>Bacteroidota</taxon>
        <taxon>Sphingobacteriia</taxon>
        <taxon>Sphingobacteriales</taxon>
        <taxon>Sphingobacteriaceae</taxon>
        <taxon>Sphingobacterium</taxon>
    </lineage>
</organism>
<sequence length="216" mass="26127">MDNSKYSKVLCQQENKETDLTNEYRQKLKNLFPEFLCSDVEKVLAIMPLAEPIYGDPYEQRYKVNNGIHVKLTDIQLTTGEVICLISRIYFAEPSVELENELTETQKQILNCIYSRHHNGYIREKRLKHLFGFDHEWVIFFKLQLLGEYVIEILFELDKHITDSNINQYKQLIFNNIKYWEQTKSRVTSYWNEYYRHPNYKKIEDYIGYKIMKRIN</sequence>
<evidence type="ECO:0000313" key="2">
    <source>
        <dbReference type="Proteomes" id="UP001597509"/>
    </source>
</evidence>
<dbReference type="Proteomes" id="UP001597509">
    <property type="component" value="Unassembled WGS sequence"/>
</dbReference>
<proteinExistence type="predicted"/>
<accession>A0ABW5YWP7</accession>
<protein>
    <submittedName>
        <fullName evidence="1">Uncharacterized protein</fullName>
    </submittedName>
</protein>
<gene>
    <name evidence="1" type="ORF">ACFS6I_12115</name>
</gene>
<reference evidence="2" key="1">
    <citation type="journal article" date="2019" name="Int. J. Syst. Evol. Microbiol.">
        <title>The Global Catalogue of Microorganisms (GCM) 10K type strain sequencing project: providing services to taxonomists for standard genome sequencing and annotation.</title>
        <authorList>
            <consortium name="The Broad Institute Genomics Platform"/>
            <consortium name="The Broad Institute Genome Sequencing Center for Infectious Disease"/>
            <person name="Wu L."/>
            <person name="Ma J."/>
        </authorList>
    </citation>
    <scope>NUCLEOTIDE SEQUENCE [LARGE SCALE GENOMIC DNA]</scope>
    <source>
        <strain evidence="2">KCTC 22209</strain>
    </source>
</reference>
<evidence type="ECO:0000313" key="1">
    <source>
        <dbReference type="EMBL" id="MFD2904676.1"/>
    </source>
</evidence>
<dbReference type="RefSeq" id="WP_380920849.1">
    <property type="nucleotide sequence ID" value="NZ_JBHUPE010000004.1"/>
</dbReference>